<comment type="similarity">
    <text evidence="2">Belongs to the Rho GDI family.</text>
</comment>
<dbReference type="Pfam" id="PF02115">
    <property type="entry name" value="Rho_GDI"/>
    <property type="match status" value="1"/>
</dbReference>
<reference evidence="6" key="1">
    <citation type="submission" date="2025-08" db="UniProtKB">
        <authorList>
            <consortium name="Ensembl"/>
        </authorList>
    </citation>
    <scope>IDENTIFICATION</scope>
</reference>
<dbReference type="Pfam" id="PF13848">
    <property type="entry name" value="Thioredoxin_6"/>
    <property type="match status" value="1"/>
</dbReference>
<feature type="region of interest" description="Disordered" evidence="5">
    <location>
        <begin position="1"/>
        <end position="27"/>
    </location>
</feature>
<keyword evidence="7" id="KW-1185">Reference proteome</keyword>
<dbReference type="PANTHER" id="PTHR10980:SF15">
    <property type="entry name" value="RHO GDP-DISSOCIATION INHIBITOR 2"/>
    <property type="match status" value="1"/>
</dbReference>
<dbReference type="GO" id="GO:0007266">
    <property type="term" value="P:Rho protein signal transduction"/>
    <property type="evidence" value="ECO:0007669"/>
    <property type="project" value="InterPro"/>
</dbReference>
<organism evidence="6 7">
    <name type="scientific">Anas zonorhyncha</name>
    <name type="common">Eastern spot-billed duck</name>
    <dbReference type="NCBI Taxonomy" id="75864"/>
    <lineage>
        <taxon>Eukaryota</taxon>
        <taxon>Metazoa</taxon>
        <taxon>Chordata</taxon>
        <taxon>Craniata</taxon>
        <taxon>Vertebrata</taxon>
        <taxon>Euteleostomi</taxon>
        <taxon>Archelosauria</taxon>
        <taxon>Archosauria</taxon>
        <taxon>Dinosauria</taxon>
        <taxon>Saurischia</taxon>
        <taxon>Theropoda</taxon>
        <taxon>Coelurosauria</taxon>
        <taxon>Aves</taxon>
        <taxon>Neognathae</taxon>
        <taxon>Galloanserae</taxon>
        <taxon>Anseriformes</taxon>
        <taxon>Anatidae</taxon>
        <taxon>Anatinae</taxon>
        <taxon>Anas</taxon>
    </lineage>
</organism>
<dbReference type="InterPro" id="IPR014756">
    <property type="entry name" value="Ig_E-set"/>
</dbReference>
<dbReference type="CDD" id="cd02981">
    <property type="entry name" value="PDI_b_family"/>
    <property type="match status" value="1"/>
</dbReference>
<dbReference type="PANTHER" id="PTHR10980">
    <property type="entry name" value="RHO GDP-DISSOCIATION INHIBITOR"/>
    <property type="match status" value="1"/>
</dbReference>
<evidence type="ECO:0000313" key="6">
    <source>
        <dbReference type="Ensembl" id="ENSAZOP00000026205.1"/>
    </source>
</evidence>
<evidence type="ECO:0000256" key="2">
    <source>
        <dbReference type="ARBA" id="ARBA00009758"/>
    </source>
</evidence>
<name>A0A8B9VRV5_9AVES</name>
<evidence type="ECO:0000256" key="5">
    <source>
        <dbReference type="SAM" id="MobiDB-lite"/>
    </source>
</evidence>
<evidence type="ECO:0000313" key="7">
    <source>
        <dbReference type="Proteomes" id="UP000694549"/>
    </source>
</evidence>
<dbReference type="GO" id="GO:0016020">
    <property type="term" value="C:membrane"/>
    <property type="evidence" value="ECO:0007669"/>
    <property type="project" value="TreeGrafter"/>
</dbReference>
<protein>
    <submittedName>
        <fullName evidence="6">Rho GDP dissociation inhibitor beta</fullName>
    </submittedName>
</protein>
<dbReference type="InterPro" id="IPR000406">
    <property type="entry name" value="Rho_GDI"/>
</dbReference>
<dbReference type="AlphaFoldDB" id="A0A8B9VRV5"/>
<dbReference type="SUPFAM" id="SSF52833">
    <property type="entry name" value="Thioredoxin-like"/>
    <property type="match status" value="1"/>
</dbReference>
<dbReference type="GO" id="GO:0005094">
    <property type="term" value="F:Rho GDP-dissociation inhibitor activity"/>
    <property type="evidence" value="ECO:0007669"/>
    <property type="project" value="InterPro"/>
</dbReference>
<dbReference type="PRINTS" id="PR00492">
    <property type="entry name" value="RHOGDI"/>
</dbReference>
<dbReference type="SUPFAM" id="SSF81296">
    <property type="entry name" value="E set domains"/>
    <property type="match status" value="1"/>
</dbReference>
<keyword evidence="4" id="KW-0963">Cytoplasm</keyword>
<proteinExistence type="inferred from homology"/>
<evidence type="ECO:0000256" key="3">
    <source>
        <dbReference type="ARBA" id="ARBA00022468"/>
    </source>
</evidence>
<dbReference type="Gene3D" id="3.40.30.10">
    <property type="entry name" value="Glutaredoxin"/>
    <property type="match status" value="2"/>
</dbReference>
<dbReference type="GO" id="GO:0005096">
    <property type="term" value="F:GTPase activator activity"/>
    <property type="evidence" value="ECO:0007669"/>
    <property type="project" value="UniProtKB-KW"/>
</dbReference>
<dbReference type="GO" id="GO:0005829">
    <property type="term" value="C:cytosol"/>
    <property type="evidence" value="ECO:0007669"/>
    <property type="project" value="TreeGrafter"/>
</dbReference>
<dbReference type="Proteomes" id="UP000694549">
    <property type="component" value="Unplaced"/>
</dbReference>
<dbReference type="Gene3D" id="2.70.50.30">
    <property type="entry name" value="Coagulation Factor XIII, subunit A, domain 1"/>
    <property type="match status" value="1"/>
</dbReference>
<dbReference type="InterPro" id="IPR036249">
    <property type="entry name" value="Thioredoxin-like_sf"/>
</dbReference>
<sequence length="338" mass="37748">MTEKTQEPHVEEDDDELDGKLNYKPPPQKTLQELQELDKDDESLAKYKKSLLGDGPVVADPTAPNVVVTRLTLVCDSAPGPITMDLTGDLEALKKETFVLKEGVEYRVKIHFKVNRDIVSGLKYVQHTYRTGVKVDKATFMVGSYGPRPEEYEFLTPIEEAPKGMLARGAEGDAEKLIPLNDIADVEAFISRAEVAVVGFFQEPQGDAAAQLRLVAGRIPEVPFGISSSPAVLEHFGVSASTVTLFRRADNDRKDLDVDSEDVNAEKMSRFIRMNELRLVTEYNPVTAVGVMHSSLEIHLLLITDKKSPEHPERMQRYRAAAELFEKKVSPNREEEEP</sequence>
<reference evidence="6" key="2">
    <citation type="submission" date="2025-09" db="UniProtKB">
        <authorList>
            <consortium name="Ensembl"/>
        </authorList>
    </citation>
    <scope>IDENTIFICATION</scope>
</reference>
<evidence type="ECO:0000256" key="1">
    <source>
        <dbReference type="ARBA" id="ARBA00004496"/>
    </source>
</evidence>
<dbReference type="FunFam" id="2.70.50.30:FF:000004">
    <property type="entry name" value="Rho GDP-dissociation inhibitor 1"/>
    <property type="match status" value="1"/>
</dbReference>
<dbReference type="InterPro" id="IPR024792">
    <property type="entry name" value="RhoGDI_dom_sf"/>
</dbReference>
<dbReference type="Ensembl" id="ENSAZOT00000028108.1">
    <property type="protein sequence ID" value="ENSAZOP00000026205.1"/>
    <property type="gene ID" value="ENSAZOG00000016746.1"/>
</dbReference>
<evidence type="ECO:0000256" key="4">
    <source>
        <dbReference type="ARBA" id="ARBA00022490"/>
    </source>
</evidence>
<accession>A0A8B9VRV5</accession>
<keyword evidence="3" id="KW-0343">GTPase activation</keyword>
<comment type="subcellular location">
    <subcellularLocation>
        <location evidence="1">Cytoplasm</location>
    </subcellularLocation>
</comment>